<keyword evidence="2" id="KW-0812">Transmembrane</keyword>
<keyword evidence="4" id="KW-1185">Reference proteome</keyword>
<comment type="caution">
    <text evidence="3">The sequence shown here is derived from an EMBL/GenBank/DDBJ whole genome shotgun (WGS) entry which is preliminary data.</text>
</comment>
<keyword evidence="2" id="KW-1133">Transmembrane helix</keyword>
<feature type="compositionally biased region" description="Low complexity" evidence="1">
    <location>
        <begin position="299"/>
        <end position="313"/>
    </location>
</feature>
<reference evidence="3" key="1">
    <citation type="submission" date="2019-08" db="EMBL/GenBank/DDBJ databases">
        <title>The improved chromosome-level genome for the pearl oyster Pinctada fucata martensii using PacBio sequencing and Hi-C.</title>
        <authorList>
            <person name="Zheng Z."/>
        </authorList>
    </citation>
    <scope>NUCLEOTIDE SEQUENCE</scope>
    <source>
        <strain evidence="3">ZZ-2019</strain>
        <tissue evidence="3">Adductor muscle</tissue>
    </source>
</reference>
<gene>
    <name evidence="3" type="ORF">FSP39_009678</name>
</gene>
<protein>
    <submittedName>
        <fullName evidence="3">Uncharacterized protein</fullName>
    </submittedName>
</protein>
<feature type="transmembrane region" description="Helical" evidence="2">
    <location>
        <begin position="252"/>
        <end position="275"/>
    </location>
</feature>
<dbReference type="AlphaFoldDB" id="A0AA88Y632"/>
<evidence type="ECO:0000256" key="1">
    <source>
        <dbReference type="SAM" id="MobiDB-lite"/>
    </source>
</evidence>
<name>A0AA88Y632_PINIB</name>
<organism evidence="3 4">
    <name type="scientific">Pinctada imbricata</name>
    <name type="common">Atlantic pearl-oyster</name>
    <name type="synonym">Pinctada martensii</name>
    <dbReference type="NCBI Taxonomy" id="66713"/>
    <lineage>
        <taxon>Eukaryota</taxon>
        <taxon>Metazoa</taxon>
        <taxon>Spiralia</taxon>
        <taxon>Lophotrochozoa</taxon>
        <taxon>Mollusca</taxon>
        <taxon>Bivalvia</taxon>
        <taxon>Autobranchia</taxon>
        <taxon>Pteriomorphia</taxon>
        <taxon>Pterioida</taxon>
        <taxon>Pterioidea</taxon>
        <taxon>Pteriidae</taxon>
        <taxon>Pinctada</taxon>
    </lineage>
</organism>
<evidence type="ECO:0000313" key="3">
    <source>
        <dbReference type="EMBL" id="KAK3095051.1"/>
    </source>
</evidence>
<accession>A0AA88Y632</accession>
<dbReference type="EMBL" id="VSWD01000008">
    <property type="protein sequence ID" value="KAK3095051.1"/>
    <property type="molecule type" value="Genomic_DNA"/>
</dbReference>
<proteinExistence type="predicted"/>
<dbReference type="Proteomes" id="UP001186944">
    <property type="component" value="Unassembled WGS sequence"/>
</dbReference>
<evidence type="ECO:0000256" key="2">
    <source>
        <dbReference type="SAM" id="Phobius"/>
    </source>
</evidence>
<evidence type="ECO:0000313" key="4">
    <source>
        <dbReference type="Proteomes" id="UP001186944"/>
    </source>
</evidence>
<keyword evidence="2" id="KW-0472">Membrane</keyword>
<feature type="region of interest" description="Disordered" evidence="1">
    <location>
        <begin position="285"/>
        <end position="315"/>
    </location>
</feature>
<sequence length="449" mass="49188">MVGVVGVARRKLVGMVDRQQQMPHIGFGDRGRRNGRASWFLAKTVHSGGASQEVVVESAKQLMSVDPYLMIGPVQQCLVHCNQGISMSEAIFRSLSLTDKTSEAHIIDPDSELDISDFIIEGSSDMASSGDGPCVDRSFVSRYLYRCLGDFMQTAYEAKIYQEKPNKRKMCSLFETGFRCFESKVENDFGVVCTEHDMYDTAQWFKEEVYGDFGIDIRRCQYPVRPPPTTTQPATTTLTSGVFPVADTPKTALVAGFVLGGAVIFIGVLLALVIFKRRFQCSKAPNQTAKPVPNRASVNLSSASGSANGLNGNEKMAPPLHPQCHVNITDTRSTLTGLSSDASGHLHTPGYEHQFVRPQSSHIYTEISDDMAAMESQRVAPIGCSTIISGSAPPINSYLNCQDMVSVPCGMTVEYIQNGGYVTHAQSPGYVNFNTNHQFLMPQHAQNER</sequence>